<dbReference type="Pfam" id="PF02518">
    <property type="entry name" value="HATPase_c"/>
    <property type="match status" value="1"/>
</dbReference>
<evidence type="ECO:0000256" key="2">
    <source>
        <dbReference type="ARBA" id="ARBA00012438"/>
    </source>
</evidence>
<comment type="caution">
    <text evidence="10">The sequence shown here is derived from an EMBL/GenBank/DDBJ whole genome shotgun (WGS) entry which is preliminary data.</text>
</comment>
<evidence type="ECO:0000313" key="10">
    <source>
        <dbReference type="EMBL" id="MYL64548.1"/>
    </source>
</evidence>
<dbReference type="SUPFAM" id="SSF55874">
    <property type="entry name" value="ATPase domain of HSP90 chaperone/DNA topoisomerase II/histidine kinase"/>
    <property type="match status" value="1"/>
</dbReference>
<dbReference type="CDD" id="cd00082">
    <property type="entry name" value="HisKA"/>
    <property type="match status" value="1"/>
</dbReference>
<dbReference type="Pfam" id="PF00512">
    <property type="entry name" value="HisKA"/>
    <property type="match status" value="1"/>
</dbReference>
<dbReference type="InterPro" id="IPR036890">
    <property type="entry name" value="HATPase_C_sf"/>
</dbReference>
<evidence type="ECO:0000256" key="3">
    <source>
        <dbReference type="ARBA" id="ARBA00022553"/>
    </source>
</evidence>
<dbReference type="InterPro" id="IPR005467">
    <property type="entry name" value="His_kinase_dom"/>
</dbReference>
<protein>
    <recommendedName>
        <fullName evidence="2">histidine kinase</fullName>
        <ecNumber evidence="2">2.7.13.3</ecNumber>
    </recommendedName>
</protein>
<dbReference type="SUPFAM" id="SSF47384">
    <property type="entry name" value="Homodimeric domain of signal transducing histidine kinase"/>
    <property type="match status" value="1"/>
</dbReference>
<keyword evidence="7" id="KW-0067">ATP-binding</keyword>
<evidence type="ECO:0000256" key="4">
    <source>
        <dbReference type="ARBA" id="ARBA00022679"/>
    </source>
</evidence>
<dbReference type="AlphaFoldDB" id="A0A845F1B1"/>
<dbReference type="InterPro" id="IPR003594">
    <property type="entry name" value="HATPase_dom"/>
</dbReference>
<keyword evidence="8" id="KW-0902">Two-component regulatory system</keyword>
<dbReference type="Pfam" id="PF09385">
    <property type="entry name" value="HisK_N"/>
    <property type="match status" value="1"/>
</dbReference>
<dbReference type="PANTHER" id="PTHR43065:SF46">
    <property type="entry name" value="C4-DICARBOXYLATE TRANSPORT SENSOR PROTEIN DCTB"/>
    <property type="match status" value="1"/>
</dbReference>
<dbReference type="GO" id="GO:0000155">
    <property type="term" value="F:phosphorelay sensor kinase activity"/>
    <property type="evidence" value="ECO:0007669"/>
    <property type="project" value="InterPro"/>
</dbReference>
<evidence type="ECO:0000259" key="9">
    <source>
        <dbReference type="PROSITE" id="PS50109"/>
    </source>
</evidence>
<keyword evidence="3" id="KW-0597">Phosphoprotein</keyword>
<feature type="domain" description="Histidine kinase" evidence="9">
    <location>
        <begin position="162"/>
        <end position="368"/>
    </location>
</feature>
<keyword evidence="5" id="KW-0547">Nucleotide-binding</keyword>
<dbReference type="InterPro" id="IPR004358">
    <property type="entry name" value="Sig_transdc_His_kin-like_C"/>
</dbReference>
<gene>
    <name evidence="10" type="ORF">GLW07_14410</name>
</gene>
<evidence type="ECO:0000313" key="11">
    <source>
        <dbReference type="Proteomes" id="UP000447833"/>
    </source>
</evidence>
<dbReference type="InterPro" id="IPR036097">
    <property type="entry name" value="HisK_dim/P_sf"/>
</dbReference>
<dbReference type="PRINTS" id="PR00344">
    <property type="entry name" value="BCTRLSENSOR"/>
</dbReference>
<keyword evidence="4" id="KW-0808">Transferase</keyword>
<dbReference type="InterPro" id="IPR018984">
    <property type="entry name" value="Histidine_kinase_N"/>
</dbReference>
<proteinExistence type="predicted"/>
<dbReference type="Proteomes" id="UP000447833">
    <property type="component" value="Unassembled WGS sequence"/>
</dbReference>
<name>A0A845F1B1_9BACL</name>
<dbReference type="EMBL" id="WMEY01000004">
    <property type="protein sequence ID" value="MYL64548.1"/>
    <property type="molecule type" value="Genomic_DNA"/>
</dbReference>
<evidence type="ECO:0000256" key="8">
    <source>
        <dbReference type="ARBA" id="ARBA00023012"/>
    </source>
</evidence>
<dbReference type="SMART" id="SM00387">
    <property type="entry name" value="HATPase_c"/>
    <property type="match status" value="1"/>
</dbReference>
<dbReference type="InterPro" id="IPR003661">
    <property type="entry name" value="HisK_dim/P_dom"/>
</dbReference>
<dbReference type="PROSITE" id="PS50109">
    <property type="entry name" value="HIS_KIN"/>
    <property type="match status" value="1"/>
</dbReference>
<dbReference type="GO" id="GO:0005524">
    <property type="term" value="F:ATP binding"/>
    <property type="evidence" value="ECO:0007669"/>
    <property type="project" value="UniProtKB-KW"/>
</dbReference>
<evidence type="ECO:0000256" key="5">
    <source>
        <dbReference type="ARBA" id="ARBA00022741"/>
    </source>
</evidence>
<accession>A0A845F1B1</accession>
<evidence type="ECO:0000256" key="6">
    <source>
        <dbReference type="ARBA" id="ARBA00022777"/>
    </source>
</evidence>
<comment type="catalytic activity">
    <reaction evidence="1">
        <text>ATP + protein L-histidine = ADP + protein N-phospho-L-histidine.</text>
        <dbReference type="EC" id="2.7.13.3"/>
    </reaction>
</comment>
<organism evidence="10 11">
    <name type="scientific">Guptibacillus hwajinpoensis</name>
    <dbReference type="NCBI Taxonomy" id="208199"/>
    <lineage>
        <taxon>Bacteria</taxon>
        <taxon>Bacillati</taxon>
        <taxon>Bacillota</taxon>
        <taxon>Bacilli</taxon>
        <taxon>Bacillales</taxon>
        <taxon>Guptibacillaceae</taxon>
        <taxon>Guptibacillus</taxon>
    </lineage>
</organism>
<dbReference type="Gene3D" id="3.30.565.10">
    <property type="entry name" value="Histidine kinase-like ATPase, C-terminal domain"/>
    <property type="match status" value="1"/>
</dbReference>
<keyword evidence="6" id="KW-0418">Kinase</keyword>
<reference evidence="10 11" key="1">
    <citation type="submission" date="2019-11" db="EMBL/GenBank/DDBJ databases">
        <title>Genome sequences of 17 halophilic strains isolated from different environments.</title>
        <authorList>
            <person name="Furrow R.E."/>
        </authorList>
    </citation>
    <scope>NUCLEOTIDE SEQUENCE [LARGE SCALE GENOMIC DNA]</scope>
    <source>
        <strain evidence="10 11">22506_14_FS</strain>
    </source>
</reference>
<sequence>MAVREQLLDYLDQNLESYLIKWKAKIRISDTDVHGDKVEANGILMYRLVQKNIEEPICEEKIMSLAHKVAIERAEANVNIGDFIYNVNAGRSVLMKHMTYSNVQLNDLQTILDSINELFDLFSYHAVTEYTKLKENELQEKISFIDETHQEKLSILGQMSSSFVHEFRNPLTAIMGFVKLLQRENPSLNYIDVIDHELQQLNFRIAQFLHVSKKEIDSGLEEWLEVNAIFESIIEFIYPSIVDIDVEIRNDFPEGISIFGQQDKLRQVFLNILMNSLDALKAEGFPRWIRIHGERLHGTIHIHITNNGPKIPMETLDRIFEPFYTTKELGTGIGLYVCQKIIQNHSGNISCQSDENETTFTVSLPFLDQSDLSNETL</sequence>
<dbReference type="Gene3D" id="1.10.490.70">
    <property type="entry name" value="Histidine kinase N-terminal domain"/>
    <property type="match status" value="1"/>
</dbReference>
<evidence type="ECO:0000256" key="7">
    <source>
        <dbReference type="ARBA" id="ARBA00022840"/>
    </source>
</evidence>
<dbReference type="EC" id="2.7.13.3" evidence="2"/>
<dbReference type="PANTHER" id="PTHR43065">
    <property type="entry name" value="SENSOR HISTIDINE KINASE"/>
    <property type="match status" value="1"/>
</dbReference>
<dbReference type="SMART" id="SM00388">
    <property type="entry name" value="HisKA"/>
    <property type="match status" value="1"/>
</dbReference>
<evidence type="ECO:0000256" key="1">
    <source>
        <dbReference type="ARBA" id="ARBA00000085"/>
    </source>
</evidence>
<dbReference type="RefSeq" id="WP_160919988.1">
    <property type="nucleotide sequence ID" value="NZ_WMEY01000004.1"/>
</dbReference>
<dbReference type="Gene3D" id="1.10.287.130">
    <property type="match status" value="1"/>
</dbReference>